<name>A0A4Y7KKA7_PAPSO</name>
<dbReference type="InterPro" id="IPR027417">
    <property type="entry name" value="P-loop_NTPase"/>
</dbReference>
<dbReference type="AlphaFoldDB" id="A0A4Y7KKA7"/>
<dbReference type="STRING" id="3469.A0A4Y7KKA7"/>
<sequence length="353" mass="40454">MFKGARTFISWSRASLKYIILALSGNMDDVLAAYKADIWDESAYGEYFLAVSPVRKMGMRRCLKAMFHPPSLSNMMRYITSSSHKFSYVHMMSYTIGPSSSSSRSLSSTHFVIISVLFLLTRCLLFLMNQEVDFPSISLQRIALSFSPLTNCRREKEDQIEMQLLAAEIQAAMQLAKRREDEIKNLKNAALISRGQNQKCFIFGLKGAGRSSLLNYFLGRYMLSRAVVPRHAIIKKFIGKEIAQMDDLILVLFELSRGARVPLEYISYVDRHRNKKKKDNVDDLLSYALENIQYRDGTVNELNEDLQSEIRQQKKTKGEFLEMIHHEENEFQAGNFVIGSSGPIEIRKQAIEI</sequence>
<feature type="non-terminal residue" evidence="1">
    <location>
        <position position="353"/>
    </location>
</feature>
<proteinExistence type="predicted"/>
<dbReference type="SUPFAM" id="SSF52540">
    <property type="entry name" value="P-loop containing nucleoside triphosphate hydrolases"/>
    <property type="match status" value="1"/>
</dbReference>
<dbReference type="Gramene" id="RZC72518">
    <property type="protein sequence ID" value="RZC72518"/>
    <property type="gene ID" value="C5167_047998"/>
</dbReference>
<keyword evidence="2" id="KW-1185">Reference proteome</keyword>
<dbReference type="PANTHER" id="PTHR46366">
    <property type="entry name" value="PRO-APOPTOTIC SERINE PROTEASE NMA111"/>
    <property type="match status" value="1"/>
</dbReference>
<dbReference type="PANTHER" id="PTHR46366:SF1">
    <property type="entry name" value="PDZ DOMAIN-CONTAINING PROTEIN C1685.05"/>
    <property type="match status" value="1"/>
</dbReference>
<evidence type="ECO:0000313" key="2">
    <source>
        <dbReference type="Proteomes" id="UP000316621"/>
    </source>
</evidence>
<gene>
    <name evidence="1" type="ORF">C5167_047998</name>
</gene>
<dbReference type="EMBL" id="CM010722">
    <property type="protein sequence ID" value="RZC72518.1"/>
    <property type="molecule type" value="Genomic_DNA"/>
</dbReference>
<reference evidence="1 2" key="1">
    <citation type="journal article" date="2018" name="Science">
        <title>The opium poppy genome and morphinan production.</title>
        <authorList>
            <person name="Guo L."/>
            <person name="Winzer T."/>
            <person name="Yang X."/>
            <person name="Li Y."/>
            <person name="Ning Z."/>
            <person name="He Z."/>
            <person name="Teodor R."/>
            <person name="Lu Y."/>
            <person name="Bowser T.A."/>
            <person name="Graham I.A."/>
            <person name="Ye K."/>
        </authorList>
    </citation>
    <scope>NUCLEOTIDE SEQUENCE [LARGE SCALE GENOMIC DNA]</scope>
    <source>
        <strain evidence="2">cv. HN1</strain>
        <tissue evidence="1">Leaves</tissue>
    </source>
</reference>
<accession>A0A4Y7KKA7</accession>
<dbReference type="Proteomes" id="UP000316621">
    <property type="component" value="Chromosome 8"/>
</dbReference>
<evidence type="ECO:0000313" key="1">
    <source>
        <dbReference type="EMBL" id="RZC72518.1"/>
    </source>
</evidence>
<organism evidence="1 2">
    <name type="scientific">Papaver somniferum</name>
    <name type="common">Opium poppy</name>
    <dbReference type="NCBI Taxonomy" id="3469"/>
    <lineage>
        <taxon>Eukaryota</taxon>
        <taxon>Viridiplantae</taxon>
        <taxon>Streptophyta</taxon>
        <taxon>Embryophyta</taxon>
        <taxon>Tracheophyta</taxon>
        <taxon>Spermatophyta</taxon>
        <taxon>Magnoliopsida</taxon>
        <taxon>Ranunculales</taxon>
        <taxon>Papaveraceae</taxon>
        <taxon>Papaveroideae</taxon>
        <taxon>Papaver</taxon>
    </lineage>
</organism>
<protein>
    <submittedName>
        <fullName evidence="1">Uncharacterized protein</fullName>
    </submittedName>
</protein>